<comment type="caution">
    <text evidence="2">The sequence shown here is derived from an EMBL/GenBank/DDBJ whole genome shotgun (WGS) entry which is preliminary data.</text>
</comment>
<keyword evidence="1" id="KW-0812">Transmembrane</keyword>
<evidence type="ECO:0000313" key="3">
    <source>
        <dbReference type="EMBL" id="GIM06777.1"/>
    </source>
</evidence>
<dbReference type="EMBL" id="BNCP01000028">
    <property type="protein sequence ID" value="GIL84039.1"/>
    <property type="molecule type" value="Genomic_DNA"/>
</dbReference>
<gene>
    <name evidence="2" type="ORF">Vretifemale_12755</name>
    <name evidence="3" type="ORF">Vretimale_11073</name>
</gene>
<feature type="transmembrane region" description="Helical" evidence="1">
    <location>
        <begin position="269"/>
        <end position="300"/>
    </location>
</feature>
<dbReference type="Proteomes" id="UP000722791">
    <property type="component" value="Unassembled WGS sequence"/>
</dbReference>
<evidence type="ECO:0000313" key="2">
    <source>
        <dbReference type="EMBL" id="GIL84039.1"/>
    </source>
</evidence>
<organism evidence="2 4">
    <name type="scientific">Volvox reticuliferus</name>
    <dbReference type="NCBI Taxonomy" id="1737510"/>
    <lineage>
        <taxon>Eukaryota</taxon>
        <taxon>Viridiplantae</taxon>
        <taxon>Chlorophyta</taxon>
        <taxon>core chlorophytes</taxon>
        <taxon>Chlorophyceae</taxon>
        <taxon>CS clade</taxon>
        <taxon>Chlamydomonadales</taxon>
        <taxon>Volvocaceae</taxon>
        <taxon>Volvox</taxon>
    </lineage>
</organism>
<keyword evidence="1" id="KW-0472">Membrane</keyword>
<keyword evidence="4" id="KW-1185">Reference proteome</keyword>
<dbReference type="OrthoDB" id="556358at2759"/>
<protein>
    <submittedName>
        <fullName evidence="2">Uncharacterized protein</fullName>
    </submittedName>
</protein>
<evidence type="ECO:0000313" key="4">
    <source>
        <dbReference type="Proteomes" id="UP000747110"/>
    </source>
</evidence>
<reference evidence="2" key="1">
    <citation type="journal article" date="2021" name="Proc. Natl. Acad. Sci. U.S.A.">
        <title>Three genomes in the algal genus Volvox reveal the fate of a haploid sex-determining region after a transition to homothallism.</title>
        <authorList>
            <person name="Yamamoto K."/>
            <person name="Hamaji T."/>
            <person name="Kawai-Toyooka H."/>
            <person name="Matsuzaki R."/>
            <person name="Takahashi F."/>
            <person name="Nishimura Y."/>
            <person name="Kawachi M."/>
            <person name="Noguchi H."/>
            <person name="Minakuchi Y."/>
            <person name="Umen J.G."/>
            <person name="Toyoda A."/>
            <person name="Nozaki H."/>
        </authorList>
    </citation>
    <scope>NUCLEOTIDE SEQUENCE</scope>
    <source>
        <strain evidence="3">NIES-3785</strain>
        <strain evidence="2">NIES-3786</strain>
    </source>
</reference>
<sequence>MATPAASDGTPAVRSFVRRIGDRLEVKVPESKAMLFWGVILLTCFGASFVIFIAGDPVLELLIIGISICAFLMPSLLCLWDYSFRRTWLVVGPETWRAVSGWMMSAPDPDRFVKGPFILQQKDGLVKDFISLTVTENASEGLSFKSTGGRFYFHPKVLQRLSISEKEWLAGKVNDFMNEMKDRKHGQDGSIRLQTMQPWSQHVVDYSTLPESLRPVDYVGGFNIHIRRTGNRLDVITPMYPGYFLWAAVTVGIFVALMVMTSICKEDPFWRIVVTASLAPVLLLPIIAIFGCGSCTWLVVEQYNWRMTSLWLQYPNIERDMARSQKWSDKELCAAFVDEVISTSDDGQTYSYYFSLRVQNPYSGADPSTIHVFGATMTVARWLAEEVDKHIKMVKEHLFPVTALRHSVPMEPVTIRDRGTQGMHLYPVTIVTGSTVVPTSKETSLAVP</sequence>
<name>A0A8J4CS61_9CHLO</name>
<dbReference type="AlphaFoldDB" id="A0A8J4CS61"/>
<proteinExistence type="predicted"/>
<accession>A0A8J4CS61</accession>
<keyword evidence="1" id="KW-1133">Transmembrane helix</keyword>
<feature type="transmembrane region" description="Helical" evidence="1">
    <location>
        <begin position="243"/>
        <end position="263"/>
    </location>
</feature>
<dbReference type="Proteomes" id="UP000747110">
    <property type="component" value="Unassembled WGS sequence"/>
</dbReference>
<feature type="transmembrane region" description="Helical" evidence="1">
    <location>
        <begin position="33"/>
        <end position="55"/>
    </location>
</feature>
<dbReference type="EMBL" id="BNCQ01000022">
    <property type="protein sequence ID" value="GIM06777.1"/>
    <property type="molecule type" value="Genomic_DNA"/>
</dbReference>
<feature type="transmembrane region" description="Helical" evidence="1">
    <location>
        <begin position="61"/>
        <end position="80"/>
    </location>
</feature>
<evidence type="ECO:0000256" key="1">
    <source>
        <dbReference type="SAM" id="Phobius"/>
    </source>
</evidence>